<name>A0A0U0TDC0_MYCTX</name>
<evidence type="ECO:0000313" key="2">
    <source>
        <dbReference type="EMBL" id="COX43098.1"/>
    </source>
</evidence>
<dbReference type="AlphaFoldDB" id="A0A0U0TDC0"/>
<protein>
    <submittedName>
        <fullName evidence="2">Uncharacterized protein</fullName>
    </submittedName>
</protein>
<feature type="region of interest" description="Disordered" evidence="1">
    <location>
        <begin position="1"/>
        <end position="32"/>
    </location>
</feature>
<reference evidence="3" key="1">
    <citation type="submission" date="2015-03" db="EMBL/GenBank/DDBJ databases">
        <authorList>
            <consortium name="Pathogen Informatics"/>
        </authorList>
    </citation>
    <scope>NUCLEOTIDE SEQUENCE [LARGE SCALE GENOMIC DNA]</scope>
    <source>
        <strain evidence="3">K00500041</strain>
    </source>
</reference>
<organism evidence="2 3">
    <name type="scientific">Mycobacterium tuberculosis</name>
    <dbReference type="NCBI Taxonomy" id="1773"/>
    <lineage>
        <taxon>Bacteria</taxon>
        <taxon>Bacillati</taxon>
        <taxon>Actinomycetota</taxon>
        <taxon>Actinomycetes</taxon>
        <taxon>Mycobacteriales</taxon>
        <taxon>Mycobacteriaceae</taxon>
        <taxon>Mycobacterium</taxon>
        <taxon>Mycobacterium tuberculosis complex</taxon>
    </lineage>
</organism>
<proteinExistence type="predicted"/>
<gene>
    <name evidence="2" type="ORF">ERS007703_05222</name>
</gene>
<dbReference type="Proteomes" id="UP000038802">
    <property type="component" value="Unassembled WGS sequence"/>
</dbReference>
<dbReference type="EMBL" id="CSAE01001244">
    <property type="protein sequence ID" value="COX43098.1"/>
    <property type="molecule type" value="Genomic_DNA"/>
</dbReference>
<evidence type="ECO:0000313" key="3">
    <source>
        <dbReference type="Proteomes" id="UP000038802"/>
    </source>
</evidence>
<accession>A0A0U0TDC0</accession>
<evidence type="ECO:0000256" key="1">
    <source>
        <dbReference type="SAM" id="MobiDB-lite"/>
    </source>
</evidence>
<sequence length="131" mass="13355">MPSPPTPPGSIGFGGECGQRGVITGKHTAQPPGCPRAAFTQVARESPKRRLVVRLGMGLEVVAGCVGGLGQIAAPAAGHAGDFLAEASLDGDDMRRAEDAELQCAAVGVGQSVGGQWPRRGCVQHESKQCP</sequence>